<evidence type="ECO:0000256" key="8">
    <source>
        <dbReference type="ARBA" id="ARBA00022776"/>
    </source>
</evidence>
<dbReference type="FunFam" id="3.90.190.10:FF:000038">
    <property type="entry name" value="Tyrosine-protein phosphatase CDC14"/>
    <property type="match status" value="1"/>
</dbReference>
<keyword evidence="8" id="KW-0498">Mitosis</keyword>
<comment type="subcellular location">
    <subcellularLocation>
        <location evidence="2">Cytoplasm</location>
    </subcellularLocation>
    <subcellularLocation>
        <location evidence="1">Nucleus</location>
    </subcellularLocation>
</comment>
<dbReference type="GO" id="GO:0005816">
    <property type="term" value="C:spindle pole body"/>
    <property type="evidence" value="ECO:0007669"/>
    <property type="project" value="UniProtKB-ARBA"/>
</dbReference>
<dbReference type="RefSeq" id="XP_025599251.1">
    <property type="nucleotide sequence ID" value="XM_025740151.1"/>
</dbReference>
<dbReference type="GeneID" id="37267697"/>
<dbReference type="PROSITE" id="PS00383">
    <property type="entry name" value="TYR_PHOSPHATASE_1"/>
    <property type="match status" value="1"/>
</dbReference>
<dbReference type="EC" id="3.1.3.48" evidence="4"/>
<dbReference type="GO" id="GO:0005737">
    <property type="term" value="C:cytoplasm"/>
    <property type="evidence" value="ECO:0007669"/>
    <property type="project" value="UniProtKB-SubCell"/>
</dbReference>
<evidence type="ECO:0000256" key="2">
    <source>
        <dbReference type="ARBA" id="ARBA00004496"/>
    </source>
</evidence>
<evidence type="ECO:0000313" key="16">
    <source>
        <dbReference type="EMBL" id="PWN98972.1"/>
    </source>
</evidence>
<proteinExistence type="inferred from homology"/>
<dbReference type="InterPro" id="IPR000387">
    <property type="entry name" value="Tyr_Pase_dom"/>
</dbReference>
<reference evidence="16 17" key="1">
    <citation type="journal article" date="2018" name="Mol. Biol. Evol.">
        <title>Broad Genomic Sampling Reveals a Smut Pathogenic Ancestry of the Fungal Clade Ustilaginomycotina.</title>
        <authorList>
            <person name="Kijpornyongpan T."/>
            <person name="Mondo S.J."/>
            <person name="Barry K."/>
            <person name="Sandor L."/>
            <person name="Lee J."/>
            <person name="Lipzen A."/>
            <person name="Pangilinan J."/>
            <person name="LaButti K."/>
            <person name="Hainaut M."/>
            <person name="Henrissat B."/>
            <person name="Grigoriev I.V."/>
            <person name="Spatafora J.W."/>
            <person name="Aime M.C."/>
        </authorList>
    </citation>
    <scope>NUCLEOTIDE SEQUENCE [LARGE SCALE GENOMIC DNA]</scope>
    <source>
        <strain evidence="16 17">MCA 4186</strain>
    </source>
</reference>
<dbReference type="GO" id="GO:0000278">
    <property type="term" value="P:mitotic cell cycle"/>
    <property type="evidence" value="ECO:0007669"/>
    <property type="project" value="UniProtKB-ARBA"/>
</dbReference>
<dbReference type="InterPro" id="IPR003595">
    <property type="entry name" value="Tyr_Pase_cat"/>
</dbReference>
<dbReference type="SMART" id="SM00404">
    <property type="entry name" value="PTPc_motif"/>
    <property type="match status" value="1"/>
</dbReference>
<evidence type="ECO:0000256" key="10">
    <source>
        <dbReference type="ARBA" id="ARBA00022912"/>
    </source>
</evidence>
<dbReference type="GO" id="GO:0051321">
    <property type="term" value="P:meiotic cell cycle"/>
    <property type="evidence" value="ECO:0007669"/>
    <property type="project" value="UniProtKB-KW"/>
</dbReference>
<dbReference type="InterPro" id="IPR029260">
    <property type="entry name" value="DSPn"/>
</dbReference>
<dbReference type="SUPFAM" id="SSF52799">
    <property type="entry name" value="(Phosphotyrosine protein) phosphatases II"/>
    <property type="match status" value="2"/>
</dbReference>
<dbReference type="InterPro" id="IPR050561">
    <property type="entry name" value="PTP"/>
</dbReference>
<keyword evidence="10" id="KW-0904">Protein phosphatase</keyword>
<dbReference type="GO" id="GO:0007096">
    <property type="term" value="P:regulation of exit from mitosis"/>
    <property type="evidence" value="ECO:0007669"/>
    <property type="project" value="UniProtKB-ARBA"/>
</dbReference>
<dbReference type="PANTHER" id="PTHR23339">
    <property type="entry name" value="TYROSINE SPECIFIC PROTEIN PHOSPHATASE AND DUAL SPECIFICITY PROTEIN PHOSPHATASE"/>
    <property type="match status" value="1"/>
</dbReference>
<dbReference type="CDD" id="cd17657">
    <property type="entry name" value="CDC14_N"/>
    <property type="match status" value="1"/>
</dbReference>
<dbReference type="InterPro" id="IPR044506">
    <property type="entry name" value="CDC14_C"/>
</dbReference>
<evidence type="ECO:0000256" key="3">
    <source>
        <dbReference type="ARBA" id="ARBA00007315"/>
    </source>
</evidence>
<evidence type="ECO:0000256" key="1">
    <source>
        <dbReference type="ARBA" id="ARBA00004123"/>
    </source>
</evidence>
<dbReference type="PROSITE" id="PS50056">
    <property type="entry name" value="TYR_PHOSPHATASE_2"/>
    <property type="match status" value="1"/>
</dbReference>
<dbReference type="GO" id="GO:0033554">
    <property type="term" value="P:cellular response to stress"/>
    <property type="evidence" value="ECO:0007669"/>
    <property type="project" value="UniProtKB-ARBA"/>
</dbReference>
<comment type="similarity">
    <text evidence="3">Belongs to the protein-tyrosine phosphatase family. Non-receptor class CDC14 subfamily.</text>
</comment>
<dbReference type="GO" id="GO:0004725">
    <property type="term" value="F:protein tyrosine phosphatase activity"/>
    <property type="evidence" value="ECO:0007669"/>
    <property type="project" value="UniProtKB-EC"/>
</dbReference>
<dbReference type="InterPro" id="IPR016130">
    <property type="entry name" value="Tyr_Pase_AS"/>
</dbReference>
<dbReference type="SMART" id="SM00195">
    <property type="entry name" value="DSPc"/>
    <property type="match status" value="1"/>
</dbReference>
<keyword evidence="9" id="KW-0378">Hydrolase</keyword>
<keyword evidence="17" id="KW-1185">Reference proteome</keyword>
<evidence type="ECO:0000256" key="5">
    <source>
        <dbReference type="ARBA" id="ARBA00022490"/>
    </source>
</evidence>
<evidence type="ECO:0000256" key="6">
    <source>
        <dbReference type="ARBA" id="ARBA00022553"/>
    </source>
</evidence>
<evidence type="ECO:0000256" key="13">
    <source>
        <dbReference type="ARBA" id="ARBA00023306"/>
    </source>
</evidence>
<evidence type="ECO:0000313" key="17">
    <source>
        <dbReference type="Proteomes" id="UP000245946"/>
    </source>
</evidence>
<evidence type="ECO:0000256" key="7">
    <source>
        <dbReference type="ARBA" id="ARBA00022618"/>
    </source>
</evidence>
<sequence>MPLHPLIPIAPALSFTFFAAPPSTATLNVHNGSRSALLPPGVQDAPHPQALDSDGGVGGFERYTWFSIDDDLVYLSFYEDWGPLNIAMFYRFCLHVHHLMESDSAAHLVLYTSSAPQQKANAALLVALYSMIIERQPVADAFHPFSQIEFQPFRDAGYGRADFHLSLQDVLHGVSRALQCELLNLSAFNLDEYEHYEQVANGDWNWLTPNFIAFASPNDREYTNALRATMEGRPSRSLRRPIPETFRNTIRYFRDRGVGAVVRLNNPLYDRAEFENAGIKHVDMYFDDGSNPSEEILRDFIALADAQIAAGRVVAVHCKAGLGRTGVLIGAYLIWRHGFSASEVIGFMRFMRPGCVVGPQQHFMYENATEWVRWRVRHEMRLELAKE</sequence>
<keyword evidence="11" id="KW-0539">Nucleus</keyword>
<dbReference type="AlphaFoldDB" id="A0A316ZDI4"/>
<dbReference type="Proteomes" id="UP000245946">
    <property type="component" value="Unassembled WGS sequence"/>
</dbReference>
<keyword evidence="7" id="KW-0132">Cell division</keyword>
<keyword evidence="12" id="KW-0469">Meiosis</keyword>
<dbReference type="PROSITE" id="PS50054">
    <property type="entry name" value="TYR_PHOSPHATASE_DUAL"/>
    <property type="match status" value="1"/>
</dbReference>
<dbReference type="GO" id="GO:0051301">
    <property type="term" value="P:cell division"/>
    <property type="evidence" value="ECO:0007669"/>
    <property type="project" value="UniProtKB-KW"/>
</dbReference>
<dbReference type="Gene3D" id="3.90.190.10">
    <property type="entry name" value="Protein tyrosine phosphatase superfamily"/>
    <property type="match status" value="2"/>
</dbReference>
<dbReference type="CDD" id="cd14499">
    <property type="entry name" value="CDC14_C"/>
    <property type="match status" value="1"/>
</dbReference>
<dbReference type="STRING" id="58919.A0A316ZDI4"/>
<gene>
    <name evidence="16" type="ORF">FA09DRAFT_295995</name>
</gene>
<keyword evidence="13" id="KW-0131">Cell cycle</keyword>
<feature type="domain" description="Tyrosine-protein phosphatase" evidence="14">
    <location>
        <begin position="216"/>
        <end position="377"/>
    </location>
</feature>
<protein>
    <recommendedName>
        <fullName evidence="4">protein-tyrosine-phosphatase</fullName>
        <ecNumber evidence="4">3.1.3.48</ecNumber>
    </recommendedName>
</protein>
<dbReference type="GO" id="GO:0005730">
    <property type="term" value="C:nucleolus"/>
    <property type="evidence" value="ECO:0007669"/>
    <property type="project" value="UniProtKB-ARBA"/>
</dbReference>
<dbReference type="Pfam" id="PF14671">
    <property type="entry name" value="DSPn"/>
    <property type="match status" value="1"/>
</dbReference>
<keyword evidence="6" id="KW-0597">Phosphoprotein</keyword>
<keyword evidence="5" id="KW-0963">Cytoplasm</keyword>
<evidence type="ECO:0000259" key="15">
    <source>
        <dbReference type="PROSITE" id="PS50056"/>
    </source>
</evidence>
<dbReference type="InterPro" id="IPR029021">
    <property type="entry name" value="Prot-tyrosine_phosphatase-like"/>
</dbReference>
<evidence type="ECO:0000256" key="11">
    <source>
        <dbReference type="ARBA" id="ARBA00023242"/>
    </source>
</evidence>
<name>A0A316ZDI4_9BASI</name>
<dbReference type="Pfam" id="PF22785">
    <property type="entry name" value="Tc-R-P"/>
    <property type="match status" value="1"/>
</dbReference>
<dbReference type="GO" id="GO:0032954">
    <property type="term" value="P:regulation of cytokinetic process"/>
    <property type="evidence" value="ECO:0007669"/>
    <property type="project" value="UniProtKB-ARBA"/>
</dbReference>
<organism evidence="16 17">
    <name type="scientific">Tilletiopsis washingtonensis</name>
    <dbReference type="NCBI Taxonomy" id="58919"/>
    <lineage>
        <taxon>Eukaryota</taxon>
        <taxon>Fungi</taxon>
        <taxon>Dikarya</taxon>
        <taxon>Basidiomycota</taxon>
        <taxon>Ustilaginomycotina</taxon>
        <taxon>Exobasidiomycetes</taxon>
        <taxon>Entylomatales</taxon>
        <taxon>Entylomatales incertae sedis</taxon>
        <taxon>Tilletiopsis</taxon>
    </lineage>
</organism>
<accession>A0A316ZDI4</accession>
<evidence type="ECO:0000259" key="14">
    <source>
        <dbReference type="PROSITE" id="PS50054"/>
    </source>
</evidence>
<feature type="domain" description="Tyrosine specific protein phosphatases" evidence="15">
    <location>
        <begin position="298"/>
        <end position="363"/>
    </location>
</feature>
<evidence type="ECO:0000256" key="9">
    <source>
        <dbReference type="ARBA" id="ARBA00022801"/>
    </source>
</evidence>
<feature type="non-terminal residue" evidence="16">
    <location>
        <position position="387"/>
    </location>
</feature>
<evidence type="ECO:0000256" key="12">
    <source>
        <dbReference type="ARBA" id="ARBA00023254"/>
    </source>
</evidence>
<dbReference type="OrthoDB" id="5632at2759"/>
<dbReference type="InterPro" id="IPR020422">
    <property type="entry name" value="TYR_PHOSPHATASE_DUAL_dom"/>
</dbReference>
<dbReference type="EMBL" id="KZ819289">
    <property type="protein sequence ID" value="PWN98972.1"/>
    <property type="molecule type" value="Genomic_DNA"/>
</dbReference>
<evidence type="ECO:0000256" key="4">
    <source>
        <dbReference type="ARBA" id="ARBA00013064"/>
    </source>
</evidence>